<dbReference type="Proteomes" id="UP000264719">
    <property type="component" value="Unassembled WGS sequence"/>
</dbReference>
<sequence length="279" mass="30222">MTLRPVEILEPIKPPAPSGPMPQLEWVPVASLVINEAYQRPIVTRGRKNIRKIAENFRWGRFAPLMVARGPGPGQFSIIDGQHRAHAAALCRIKDVPALVVDMSLQEQAASFSWVNGSVTALTPLAIYRAALAAAEPWALQCDAVVSRGGGRMMTYVKSASSKVPGEVFCVAAVRKIVEAGQGPALTVLIQGMMAASTMQDAHFYGSPFLVPVTHAVHQAGLTRGDLVAEFLETVDPWRIEAKVTELRKGGEFEGVSTSALTTRSYLALIRAWAKERRA</sequence>
<evidence type="ECO:0000313" key="3">
    <source>
        <dbReference type="Proteomes" id="UP000264719"/>
    </source>
</evidence>
<evidence type="ECO:0000259" key="1">
    <source>
        <dbReference type="SMART" id="SM00470"/>
    </source>
</evidence>
<dbReference type="AlphaFoldDB" id="A0A348W767"/>
<name>A0A348W767_9RHOB</name>
<dbReference type="EMBL" id="DMVW01000012">
    <property type="protein sequence ID" value="HAR50379.1"/>
    <property type="molecule type" value="Genomic_DNA"/>
</dbReference>
<dbReference type="InterPro" id="IPR036086">
    <property type="entry name" value="ParB/Sulfiredoxin_sf"/>
</dbReference>
<gene>
    <name evidence="2" type="ORF">DCS45_00700</name>
</gene>
<feature type="domain" description="ParB-like N-terminal" evidence="1">
    <location>
        <begin position="25"/>
        <end position="118"/>
    </location>
</feature>
<reference evidence="2 3" key="1">
    <citation type="journal article" date="2018" name="Nat. Biotechnol.">
        <title>A standardized bacterial taxonomy based on genome phylogeny substantially revises the tree of life.</title>
        <authorList>
            <person name="Parks D.H."/>
            <person name="Chuvochina M."/>
            <person name="Waite D.W."/>
            <person name="Rinke C."/>
            <person name="Skarshewski A."/>
            <person name="Chaumeil P.A."/>
            <person name="Hugenholtz P."/>
        </authorList>
    </citation>
    <scope>NUCLEOTIDE SEQUENCE [LARGE SCALE GENOMIC DNA]</scope>
    <source>
        <strain evidence="2">UBA9169</strain>
    </source>
</reference>
<dbReference type="InterPro" id="IPR003115">
    <property type="entry name" value="ParB_N"/>
</dbReference>
<dbReference type="SUPFAM" id="SSF110849">
    <property type="entry name" value="ParB/Sulfiredoxin"/>
    <property type="match status" value="1"/>
</dbReference>
<proteinExistence type="predicted"/>
<organism evidence="2 3">
    <name type="scientific">Roseovarius nubinhibens</name>
    <dbReference type="NCBI Taxonomy" id="314263"/>
    <lineage>
        <taxon>Bacteria</taxon>
        <taxon>Pseudomonadati</taxon>
        <taxon>Pseudomonadota</taxon>
        <taxon>Alphaproteobacteria</taxon>
        <taxon>Rhodobacterales</taxon>
        <taxon>Roseobacteraceae</taxon>
        <taxon>Roseovarius</taxon>
    </lineage>
</organism>
<dbReference type="SMART" id="SM00470">
    <property type="entry name" value="ParB"/>
    <property type="match status" value="1"/>
</dbReference>
<dbReference type="RefSeq" id="WP_339853393.1">
    <property type="nucleotide sequence ID" value="NZ_CAXAXR010000005.1"/>
</dbReference>
<comment type="caution">
    <text evidence="2">The sequence shown here is derived from an EMBL/GenBank/DDBJ whole genome shotgun (WGS) entry which is preliminary data.</text>
</comment>
<dbReference type="Gene3D" id="3.90.1530.10">
    <property type="entry name" value="Conserved hypothetical protein from pyrococcus furiosus pfu- 392566-001, ParB domain"/>
    <property type="match status" value="1"/>
</dbReference>
<protein>
    <recommendedName>
        <fullName evidence="1">ParB-like N-terminal domain-containing protein</fullName>
    </recommendedName>
</protein>
<accession>A0A348W767</accession>
<evidence type="ECO:0000313" key="2">
    <source>
        <dbReference type="EMBL" id="HAR50379.1"/>
    </source>
</evidence>